<organism evidence="2 3">
    <name type="scientific">Knipowitschia caucasica</name>
    <name type="common">Caucasian dwarf goby</name>
    <name type="synonym">Pomatoschistus caucasicus</name>
    <dbReference type="NCBI Taxonomy" id="637954"/>
    <lineage>
        <taxon>Eukaryota</taxon>
        <taxon>Metazoa</taxon>
        <taxon>Chordata</taxon>
        <taxon>Craniata</taxon>
        <taxon>Vertebrata</taxon>
        <taxon>Euteleostomi</taxon>
        <taxon>Actinopterygii</taxon>
        <taxon>Neopterygii</taxon>
        <taxon>Teleostei</taxon>
        <taxon>Neoteleostei</taxon>
        <taxon>Acanthomorphata</taxon>
        <taxon>Gobiaria</taxon>
        <taxon>Gobiiformes</taxon>
        <taxon>Gobioidei</taxon>
        <taxon>Gobiidae</taxon>
        <taxon>Gobiinae</taxon>
        <taxon>Knipowitschia</taxon>
    </lineage>
</organism>
<feature type="compositionally biased region" description="Pro residues" evidence="1">
    <location>
        <begin position="98"/>
        <end position="112"/>
    </location>
</feature>
<dbReference type="PANTHER" id="PTHR33663:SF1">
    <property type="entry name" value="COILED-COIL DOMAIN-CONTAINING PROTEIN 177"/>
    <property type="match status" value="1"/>
</dbReference>
<feature type="compositionally biased region" description="Basic and acidic residues" evidence="1">
    <location>
        <begin position="55"/>
        <end position="65"/>
    </location>
</feature>
<name>A0AAV2JIN4_KNICA</name>
<dbReference type="EMBL" id="OZ035834">
    <property type="protein sequence ID" value="CAL1575580.1"/>
    <property type="molecule type" value="Genomic_DNA"/>
</dbReference>
<proteinExistence type="predicted"/>
<evidence type="ECO:0000313" key="3">
    <source>
        <dbReference type="Proteomes" id="UP001497482"/>
    </source>
</evidence>
<evidence type="ECO:0000313" key="2">
    <source>
        <dbReference type="EMBL" id="CAL1575580.1"/>
    </source>
</evidence>
<dbReference type="AlphaFoldDB" id="A0AAV2JIN4"/>
<reference evidence="2 3" key="1">
    <citation type="submission" date="2024-04" db="EMBL/GenBank/DDBJ databases">
        <authorList>
            <person name="Waldvogel A.-M."/>
            <person name="Schoenle A."/>
        </authorList>
    </citation>
    <scope>NUCLEOTIDE SEQUENCE [LARGE SCALE GENOMIC DNA]</scope>
</reference>
<dbReference type="PANTHER" id="PTHR33663">
    <property type="entry name" value="COILED-COIL DOMAIN-CONTAINING PROTEIN 177"/>
    <property type="match status" value="1"/>
</dbReference>
<gene>
    <name evidence="2" type="ORF">KC01_LOCUS7125</name>
</gene>
<dbReference type="InterPro" id="IPR029090">
    <property type="entry name" value="DUF4659"/>
</dbReference>
<sequence>MGHIFHSHFSIFSRRGRSYGRWKRDAEAGQWQSVMVDPSEAEEQTKCKSLSVAAEDPRVGDHNTDDGDGTAEEDACFQTPPTGSAEPSPCHTISIPETPSPQMVPSPQPPPQSERDVAPKLHLDLYNFDSPAAEGSRYVLTSPRSLEACARCGLSGIKRFKDKIYRTSQTDAAKIFGASPSFEEVLWG</sequence>
<feature type="compositionally biased region" description="Acidic residues" evidence="1">
    <location>
        <begin position="66"/>
        <end position="75"/>
    </location>
</feature>
<dbReference type="Proteomes" id="UP001497482">
    <property type="component" value="Chromosome 12"/>
</dbReference>
<feature type="region of interest" description="Disordered" evidence="1">
    <location>
        <begin position="33"/>
        <end position="116"/>
    </location>
</feature>
<accession>A0AAV2JIN4</accession>
<protein>
    <submittedName>
        <fullName evidence="2">Uncharacterized protein</fullName>
    </submittedName>
</protein>
<keyword evidence="3" id="KW-1185">Reference proteome</keyword>
<evidence type="ECO:0000256" key="1">
    <source>
        <dbReference type="SAM" id="MobiDB-lite"/>
    </source>
</evidence>